<proteinExistence type="predicted"/>
<reference evidence="1 2" key="1">
    <citation type="submission" date="2015-09" db="EMBL/GenBank/DDBJ databases">
        <authorList>
            <consortium name="Pathogen Informatics"/>
        </authorList>
    </citation>
    <scope>NUCLEOTIDE SEQUENCE [LARGE SCALE GENOMIC DNA]</scope>
    <source>
        <strain evidence="1 2">2789STDY5608854</strain>
    </source>
</reference>
<gene>
    <name evidence="1" type="ORF">ERS852411_03690</name>
</gene>
<dbReference type="GO" id="GO:0004519">
    <property type="term" value="F:endonuclease activity"/>
    <property type="evidence" value="ECO:0007669"/>
    <property type="project" value="UniProtKB-KW"/>
</dbReference>
<dbReference type="Proteomes" id="UP000095746">
    <property type="component" value="Unassembled WGS sequence"/>
</dbReference>
<protein>
    <submittedName>
        <fullName evidence="1">CRISPR-associated endonuclease Cas3-HD</fullName>
    </submittedName>
</protein>
<dbReference type="EMBL" id="CYZT01000535">
    <property type="protein sequence ID" value="CUP86583.1"/>
    <property type="molecule type" value="Genomic_DNA"/>
</dbReference>
<organism evidence="1 2">
    <name type="scientific">Flavonifractor plautii</name>
    <name type="common">Fusobacterium plautii</name>
    <dbReference type="NCBI Taxonomy" id="292800"/>
    <lineage>
        <taxon>Bacteria</taxon>
        <taxon>Bacillati</taxon>
        <taxon>Bacillota</taxon>
        <taxon>Clostridia</taxon>
        <taxon>Eubacteriales</taxon>
        <taxon>Oscillospiraceae</taxon>
        <taxon>Flavonifractor</taxon>
    </lineage>
</organism>
<sequence>MTYLAHIAGDGRKQTAAEHLNGTAERCALFAAPFGAEELGRLAGLSHDLGKYSMEFGVWGSLWPPLRRRGTMAASRTEALREIPRMPEPFWDG</sequence>
<name>A0A174RM16_FLAPL</name>
<keyword evidence="1" id="KW-0378">Hydrolase</keyword>
<evidence type="ECO:0000313" key="1">
    <source>
        <dbReference type="EMBL" id="CUP86583.1"/>
    </source>
</evidence>
<accession>A0A174RM16</accession>
<keyword evidence="1" id="KW-0540">Nuclease</keyword>
<evidence type="ECO:0000313" key="2">
    <source>
        <dbReference type="Proteomes" id="UP000095746"/>
    </source>
</evidence>
<dbReference type="AlphaFoldDB" id="A0A174RM16"/>
<keyword evidence="1" id="KW-0255">Endonuclease</keyword>